<dbReference type="EMBL" id="JAQQWP010000010">
    <property type="protein sequence ID" value="KAK8096736.1"/>
    <property type="molecule type" value="Genomic_DNA"/>
</dbReference>
<sequence>MTASNPRFTVQSFLASFWKGMSKIGRQMLCPRNYKTWLADVGSNLPLSLGRLGQYALVNLTEGARDFSWKALGFAGLGAEEEESLIAELRRDAGDPLVRNLPSSFAAPPRRSTWMDALPLKKTLGSEYGLKLTTISYVVYARKPHAWAVEKNEKTQHQARNDC</sequence>
<keyword evidence="2" id="KW-1185">Reference proteome</keyword>
<reference evidence="1 2" key="1">
    <citation type="submission" date="2023-01" db="EMBL/GenBank/DDBJ databases">
        <title>Analysis of 21 Apiospora genomes using comparative genomics revels a genus with tremendous synthesis potential of carbohydrate active enzymes and secondary metabolites.</title>
        <authorList>
            <person name="Sorensen T."/>
        </authorList>
    </citation>
    <scope>NUCLEOTIDE SEQUENCE [LARGE SCALE GENOMIC DNA]</scope>
    <source>
        <strain evidence="1 2">CBS 117206</strain>
    </source>
</reference>
<organism evidence="1 2">
    <name type="scientific">Apiospora kogelbergensis</name>
    <dbReference type="NCBI Taxonomy" id="1337665"/>
    <lineage>
        <taxon>Eukaryota</taxon>
        <taxon>Fungi</taxon>
        <taxon>Dikarya</taxon>
        <taxon>Ascomycota</taxon>
        <taxon>Pezizomycotina</taxon>
        <taxon>Sordariomycetes</taxon>
        <taxon>Xylariomycetidae</taxon>
        <taxon>Amphisphaeriales</taxon>
        <taxon>Apiosporaceae</taxon>
        <taxon>Apiospora</taxon>
    </lineage>
</organism>
<accession>A0AAW0QIK2</accession>
<gene>
    <name evidence="1" type="ORF">PG999_012680</name>
</gene>
<evidence type="ECO:0000313" key="2">
    <source>
        <dbReference type="Proteomes" id="UP001392437"/>
    </source>
</evidence>
<proteinExistence type="predicted"/>
<dbReference type="Proteomes" id="UP001392437">
    <property type="component" value="Unassembled WGS sequence"/>
</dbReference>
<protein>
    <submittedName>
        <fullName evidence="1">Uncharacterized protein</fullName>
    </submittedName>
</protein>
<dbReference type="AlphaFoldDB" id="A0AAW0QIK2"/>
<name>A0AAW0QIK2_9PEZI</name>
<comment type="caution">
    <text evidence="1">The sequence shown here is derived from an EMBL/GenBank/DDBJ whole genome shotgun (WGS) entry which is preliminary data.</text>
</comment>
<evidence type="ECO:0000313" key="1">
    <source>
        <dbReference type="EMBL" id="KAK8096736.1"/>
    </source>
</evidence>